<dbReference type="SUPFAM" id="SSF52047">
    <property type="entry name" value="RNI-like"/>
    <property type="match status" value="1"/>
</dbReference>
<dbReference type="GO" id="GO:0005829">
    <property type="term" value="C:cytosol"/>
    <property type="evidence" value="ECO:0007669"/>
    <property type="project" value="TreeGrafter"/>
</dbReference>
<dbReference type="AlphaFoldDB" id="Q231Y0"/>
<dbReference type="KEGG" id="tet:TTHERM_00735160"/>
<evidence type="ECO:0000256" key="1">
    <source>
        <dbReference type="ARBA" id="ARBA00022468"/>
    </source>
</evidence>
<dbReference type="PANTHER" id="PTHR24113">
    <property type="entry name" value="RAN GTPASE-ACTIVATING PROTEIN 1"/>
    <property type="match status" value="1"/>
</dbReference>
<keyword evidence="4" id="KW-0808">Transferase</keyword>
<gene>
    <name evidence="4" type="ORF">TTHERM_00735160</name>
</gene>
<dbReference type="HOGENOM" id="CLU_528441_0_0_1"/>
<evidence type="ECO:0000313" key="5">
    <source>
        <dbReference type="Proteomes" id="UP000009168"/>
    </source>
</evidence>
<evidence type="ECO:0000256" key="2">
    <source>
        <dbReference type="ARBA" id="ARBA00022614"/>
    </source>
</evidence>
<name>Q231Y0_TETTS</name>
<dbReference type="GO" id="GO:0016301">
    <property type="term" value="F:kinase activity"/>
    <property type="evidence" value="ECO:0007669"/>
    <property type="project" value="UniProtKB-KW"/>
</dbReference>
<dbReference type="Proteomes" id="UP000009168">
    <property type="component" value="Unassembled WGS sequence"/>
</dbReference>
<keyword evidence="1" id="KW-0343">GTPase activation</keyword>
<dbReference type="GO" id="GO:0006913">
    <property type="term" value="P:nucleocytoplasmic transport"/>
    <property type="evidence" value="ECO:0007669"/>
    <property type="project" value="TreeGrafter"/>
</dbReference>
<dbReference type="GO" id="GO:0048471">
    <property type="term" value="C:perinuclear region of cytoplasm"/>
    <property type="evidence" value="ECO:0007669"/>
    <property type="project" value="TreeGrafter"/>
</dbReference>
<keyword evidence="5" id="KW-1185">Reference proteome</keyword>
<accession>Q231Y0</accession>
<dbReference type="Gene3D" id="3.80.10.10">
    <property type="entry name" value="Ribonuclease Inhibitor"/>
    <property type="match status" value="2"/>
</dbReference>
<sequence length="585" mass="67751">MDQSENGQDINQFLETNYKCPKHTNKLIEWIKLEEDSDPQVLKCTKCIEKKTDFLNCIFIEELMESNNETIFERWPFLNNPEILEKLKEITSRISEVDQIKDKIRVIFKNLRIKIDSKLEEKQEEIFKFIDKQKSAQQEYNLICQKEKLNDIIRNMHQDFEKQNLMLNDIVAENNMNYEKNKQTFVNYINNFYEIISIDFSAYDEIENSFCKYIHDKNWQPLKENVQVFQAQNQSLLQKQQVEIISNGVKLPNEEAKQIKDEQEELSFKVKNLDELSNCINKRRIDIDFSQKTMNNSDITKFVSDLEKCQNVISLSLNLCQSQIDAVQFQRIASVLENFQNISCFNLNVQEFSHEKFKNNSVFGGPINVQGYMQFFANIANCISNVLKKLKHISKLNLNLSKNKIGTQGLMTVLNSIQCCQNITDLQLSISNTFEMKQSYSGMFKIQTQNNNFTSLEAKNLADALSILQKNTDLSIDLSNNFICDASAKELAQGLEKCSKIANLNLNLGQNIIGQEGANMIIDAIQKCKNISKLKINLSYNSLSDDTVQSIRSRLQNSGQFINLDIDLKQKQIGLVNNPFNKYID</sequence>
<evidence type="ECO:0000256" key="3">
    <source>
        <dbReference type="ARBA" id="ARBA00022737"/>
    </source>
</evidence>
<organism evidence="4 5">
    <name type="scientific">Tetrahymena thermophila (strain SB210)</name>
    <dbReference type="NCBI Taxonomy" id="312017"/>
    <lineage>
        <taxon>Eukaryota</taxon>
        <taxon>Sar</taxon>
        <taxon>Alveolata</taxon>
        <taxon>Ciliophora</taxon>
        <taxon>Intramacronucleata</taxon>
        <taxon>Oligohymenophorea</taxon>
        <taxon>Hymenostomatida</taxon>
        <taxon>Tetrahymenina</taxon>
        <taxon>Tetrahymenidae</taxon>
        <taxon>Tetrahymena</taxon>
    </lineage>
</organism>
<dbReference type="PANTHER" id="PTHR24113:SF12">
    <property type="entry name" value="RAN GTPASE-ACTIVATING PROTEIN 1"/>
    <property type="match status" value="1"/>
</dbReference>
<dbReference type="InterPro" id="IPR032675">
    <property type="entry name" value="LRR_dom_sf"/>
</dbReference>
<dbReference type="InParanoid" id="Q231Y0"/>
<dbReference type="EMBL" id="GG662786">
    <property type="protein sequence ID" value="EAR91320.2"/>
    <property type="molecule type" value="Genomic_DNA"/>
</dbReference>
<dbReference type="GO" id="GO:0031267">
    <property type="term" value="F:small GTPase binding"/>
    <property type="evidence" value="ECO:0007669"/>
    <property type="project" value="TreeGrafter"/>
</dbReference>
<proteinExistence type="predicted"/>
<dbReference type="RefSeq" id="XP_001011565.2">
    <property type="nucleotide sequence ID" value="XM_001011565.2"/>
</dbReference>
<keyword evidence="3" id="KW-0677">Repeat</keyword>
<dbReference type="GO" id="GO:0005096">
    <property type="term" value="F:GTPase activator activity"/>
    <property type="evidence" value="ECO:0007669"/>
    <property type="project" value="UniProtKB-KW"/>
</dbReference>
<keyword evidence="4" id="KW-0418">Kinase</keyword>
<keyword evidence="2" id="KW-0433">Leucine-rich repeat</keyword>
<dbReference type="InterPro" id="IPR027038">
    <property type="entry name" value="RanGap"/>
</dbReference>
<dbReference type="GeneID" id="7823282"/>
<dbReference type="GO" id="GO:0005634">
    <property type="term" value="C:nucleus"/>
    <property type="evidence" value="ECO:0007669"/>
    <property type="project" value="TreeGrafter"/>
</dbReference>
<protein>
    <submittedName>
        <fullName evidence="4">Kinase domain protein, putative</fullName>
    </submittedName>
</protein>
<reference evidence="5" key="1">
    <citation type="journal article" date="2006" name="PLoS Biol.">
        <title>Macronuclear genome sequence of the ciliate Tetrahymena thermophila, a model eukaryote.</title>
        <authorList>
            <person name="Eisen J.A."/>
            <person name="Coyne R.S."/>
            <person name="Wu M."/>
            <person name="Wu D."/>
            <person name="Thiagarajan M."/>
            <person name="Wortman J.R."/>
            <person name="Badger J.H."/>
            <person name="Ren Q."/>
            <person name="Amedeo P."/>
            <person name="Jones K.M."/>
            <person name="Tallon L.J."/>
            <person name="Delcher A.L."/>
            <person name="Salzberg S.L."/>
            <person name="Silva J.C."/>
            <person name="Haas B.J."/>
            <person name="Majoros W.H."/>
            <person name="Farzad M."/>
            <person name="Carlton J.M."/>
            <person name="Smith R.K. Jr."/>
            <person name="Garg J."/>
            <person name="Pearlman R.E."/>
            <person name="Karrer K.M."/>
            <person name="Sun L."/>
            <person name="Manning G."/>
            <person name="Elde N.C."/>
            <person name="Turkewitz A.P."/>
            <person name="Asai D.J."/>
            <person name="Wilkes D.E."/>
            <person name="Wang Y."/>
            <person name="Cai H."/>
            <person name="Collins K."/>
            <person name="Stewart B.A."/>
            <person name="Lee S.R."/>
            <person name="Wilamowska K."/>
            <person name="Weinberg Z."/>
            <person name="Ruzzo W.L."/>
            <person name="Wloga D."/>
            <person name="Gaertig J."/>
            <person name="Frankel J."/>
            <person name="Tsao C.-C."/>
            <person name="Gorovsky M.A."/>
            <person name="Keeling P.J."/>
            <person name="Waller R.F."/>
            <person name="Patron N.J."/>
            <person name="Cherry J.M."/>
            <person name="Stover N.A."/>
            <person name="Krieger C.J."/>
            <person name="del Toro C."/>
            <person name="Ryder H.F."/>
            <person name="Williamson S.C."/>
            <person name="Barbeau R.A."/>
            <person name="Hamilton E.P."/>
            <person name="Orias E."/>
        </authorList>
    </citation>
    <scope>NUCLEOTIDE SEQUENCE [LARGE SCALE GENOMIC DNA]</scope>
    <source>
        <strain evidence="5">SB210</strain>
    </source>
</reference>
<evidence type="ECO:0000313" key="4">
    <source>
        <dbReference type="EMBL" id="EAR91320.2"/>
    </source>
</evidence>